<dbReference type="RefSeq" id="WP_039998725.1">
    <property type="nucleotide sequence ID" value="NZ_CALMTF010000095.1"/>
</dbReference>
<evidence type="ECO:0000313" key="3">
    <source>
        <dbReference type="Proteomes" id="UP000502533"/>
    </source>
</evidence>
<proteinExistence type="predicted"/>
<evidence type="ECO:0000259" key="1">
    <source>
        <dbReference type="Pfam" id="PF01261"/>
    </source>
</evidence>
<dbReference type="InterPro" id="IPR050312">
    <property type="entry name" value="IolE/XylAMocC-like"/>
</dbReference>
<protein>
    <submittedName>
        <fullName evidence="2">TIM barrel protein</fullName>
    </submittedName>
</protein>
<accession>A0A181C9C2</accession>
<dbReference type="KEGG" id="kre:GWK63_05665"/>
<name>A0A181C9C2_9PROT</name>
<organism evidence="2 3">
    <name type="scientific">Komagataeibacter rhaeticus</name>
    <dbReference type="NCBI Taxonomy" id="215221"/>
    <lineage>
        <taxon>Bacteria</taxon>
        <taxon>Pseudomonadati</taxon>
        <taxon>Pseudomonadota</taxon>
        <taxon>Alphaproteobacteria</taxon>
        <taxon>Acetobacterales</taxon>
        <taxon>Acetobacteraceae</taxon>
        <taxon>Komagataeibacter</taxon>
    </lineage>
</organism>
<dbReference type="EMBL" id="CP050139">
    <property type="protein sequence ID" value="QIP35025.1"/>
    <property type="molecule type" value="Genomic_DNA"/>
</dbReference>
<keyword evidence="3" id="KW-1185">Reference proteome</keyword>
<dbReference type="InterPro" id="IPR036237">
    <property type="entry name" value="Xyl_isomerase-like_sf"/>
</dbReference>
<dbReference type="PANTHER" id="PTHR12110">
    <property type="entry name" value="HYDROXYPYRUVATE ISOMERASE"/>
    <property type="match status" value="1"/>
</dbReference>
<dbReference type="Gene3D" id="3.20.20.150">
    <property type="entry name" value="Divalent-metal-dependent TIM barrel enzymes"/>
    <property type="match status" value="1"/>
</dbReference>
<sequence length="311" mass="33654">MKIGTDLVTFYNPAFWGVTTEADITALAQADGRAFWTRLLDTLHVAGITGIELTFPPFDQMGAVAAFTSEAALKHELEIRGLEIWSCFFPALDRIPVDRYADAEAQILADVTAVARFLSAMGGTVLVAGLPCRGTFLSDPPGFVDLAFATPIAGLLNHMGFAAARHGVTLAIHTEAHTVACAPRDVDLFMLLTDPRYVSLCPDPAHIVLEGGNPVDLVARHRERVVAMHWKDATRAMPVDTPIAEDIHTRHRAYFCELGNGQVDFRQLAQQLAGAPRLCGPILELDACADPVPTLRRGMTFIETLAQKGAA</sequence>
<dbReference type="AlphaFoldDB" id="A0A181C9C2"/>
<dbReference type="InterPro" id="IPR013022">
    <property type="entry name" value="Xyl_isomerase-like_TIM-brl"/>
</dbReference>
<dbReference type="GeneID" id="85021632"/>
<evidence type="ECO:0000313" key="2">
    <source>
        <dbReference type="EMBL" id="QIP35025.1"/>
    </source>
</evidence>
<dbReference type="SUPFAM" id="SSF51658">
    <property type="entry name" value="Xylose isomerase-like"/>
    <property type="match status" value="1"/>
</dbReference>
<gene>
    <name evidence="2" type="ORF">GWK63_05665</name>
</gene>
<dbReference type="Proteomes" id="UP000502533">
    <property type="component" value="Chromosome"/>
</dbReference>
<reference evidence="2 3" key="1">
    <citation type="submission" date="2020-03" db="EMBL/GenBank/DDBJ databases">
        <title>Isolation of cellulose-producing strains, genome characterization and application of the synthesized cellulose films as an economical and sustainable material for piezoelectric sensor construction.</title>
        <authorList>
            <person name="Mangayil R.K."/>
        </authorList>
    </citation>
    <scope>NUCLEOTIDE SEQUENCE [LARGE SCALE GENOMIC DNA]</scope>
    <source>
        <strain evidence="2 3">ENS 9a1a</strain>
    </source>
</reference>
<dbReference type="Pfam" id="PF01261">
    <property type="entry name" value="AP_endonuc_2"/>
    <property type="match status" value="1"/>
</dbReference>
<feature type="domain" description="Xylose isomerase-like TIM barrel" evidence="1">
    <location>
        <begin position="44"/>
        <end position="285"/>
    </location>
</feature>
<dbReference type="PANTHER" id="PTHR12110:SF41">
    <property type="entry name" value="INOSOSE DEHYDRATASE"/>
    <property type="match status" value="1"/>
</dbReference>